<keyword evidence="4 6" id="KW-0689">Ribosomal protein</keyword>
<dbReference type="InterPro" id="IPR012678">
    <property type="entry name" value="Ribosomal_uL23/eL15/eS24_sf"/>
</dbReference>
<comment type="function">
    <text evidence="6">One of the early assembly proteins it binds 23S rRNA. One of the proteins that surrounds the polypeptide exit tunnel on the outside of the ribosome. Forms the main docking site for trigger factor binding to the ribosome.</text>
</comment>
<comment type="caution">
    <text evidence="8">The sequence shown here is derived from an EMBL/GenBank/DDBJ whole genome shotgun (WGS) entry which is preliminary data.</text>
</comment>
<proteinExistence type="inferred from homology"/>
<comment type="subunit">
    <text evidence="6">Part of the 50S ribosomal subunit. Contacts protein L29, and trigger factor when it is bound to the ribosome.</text>
</comment>
<keyword evidence="2 6" id="KW-0699">rRNA-binding</keyword>
<reference evidence="8" key="1">
    <citation type="submission" date="2020-10" db="EMBL/GenBank/DDBJ databases">
        <authorList>
            <person name="Gilroy R."/>
        </authorList>
    </citation>
    <scope>NUCLEOTIDE SEQUENCE</scope>
    <source>
        <strain evidence="8">C6-149</strain>
    </source>
</reference>
<dbReference type="GO" id="GO:0005840">
    <property type="term" value="C:ribosome"/>
    <property type="evidence" value="ECO:0007669"/>
    <property type="project" value="UniProtKB-KW"/>
</dbReference>
<dbReference type="Pfam" id="PF00276">
    <property type="entry name" value="Ribosomal_L23"/>
    <property type="match status" value="1"/>
</dbReference>
<dbReference type="InterPro" id="IPR013025">
    <property type="entry name" value="Ribosomal_uL23-like"/>
</dbReference>
<dbReference type="EMBL" id="JADIMP010000051">
    <property type="protein sequence ID" value="MBO8441354.1"/>
    <property type="molecule type" value="Genomic_DNA"/>
</dbReference>
<reference evidence="8" key="2">
    <citation type="journal article" date="2021" name="PeerJ">
        <title>Extensive microbial diversity within the chicken gut microbiome revealed by metagenomics and culture.</title>
        <authorList>
            <person name="Gilroy R."/>
            <person name="Ravi A."/>
            <person name="Getino M."/>
            <person name="Pursley I."/>
            <person name="Horton D.L."/>
            <person name="Alikhan N.F."/>
            <person name="Baker D."/>
            <person name="Gharbi K."/>
            <person name="Hall N."/>
            <person name="Watson M."/>
            <person name="Adriaenssens E.M."/>
            <person name="Foster-Nyarko E."/>
            <person name="Jarju S."/>
            <person name="Secka A."/>
            <person name="Antonio M."/>
            <person name="Oren A."/>
            <person name="Chaudhuri R.R."/>
            <person name="La Ragione R."/>
            <person name="Hildebrand F."/>
            <person name="Pallen M.J."/>
        </authorList>
    </citation>
    <scope>NUCLEOTIDE SEQUENCE</scope>
    <source>
        <strain evidence="8">C6-149</strain>
    </source>
</reference>
<evidence type="ECO:0000256" key="4">
    <source>
        <dbReference type="ARBA" id="ARBA00022980"/>
    </source>
</evidence>
<evidence type="ECO:0000256" key="1">
    <source>
        <dbReference type="ARBA" id="ARBA00006700"/>
    </source>
</evidence>
<dbReference type="FunFam" id="3.30.70.330:FF:000001">
    <property type="entry name" value="50S ribosomal protein L23"/>
    <property type="match status" value="1"/>
</dbReference>
<dbReference type="SUPFAM" id="SSF54189">
    <property type="entry name" value="Ribosomal proteins S24e, L23 and L15e"/>
    <property type="match status" value="1"/>
</dbReference>
<dbReference type="NCBIfam" id="NF004363">
    <property type="entry name" value="PRK05738.2-4"/>
    <property type="match status" value="1"/>
</dbReference>
<evidence type="ECO:0000313" key="9">
    <source>
        <dbReference type="Proteomes" id="UP000823614"/>
    </source>
</evidence>
<accession>A0A9D9E9V5</accession>
<keyword evidence="3 6" id="KW-0694">RNA-binding</keyword>
<dbReference type="GO" id="GO:0006412">
    <property type="term" value="P:translation"/>
    <property type="evidence" value="ECO:0007669"/>
    <property type="project" value="UniProtKB-UniRule"/>
</dbReference>
<dbReference type="GO" id="GO:0019843">
    <property type="term" value="F:rRNA binding"/>
    <property type="evidence" value="ECO:0007669"/>
    <property type="project" value="UniProtKB-UniRule"/>
</dbReference>
<dbReference type="GO" id="GO:0003735">
    <property type="term" value="F:structural constituent of ribosome"/>
    <property type="evidence" value="ECO:0007669"/>
    <property type="project" value="InterPro"/>
</dbReference>
<dbReference type="HAMAP" id="MF_01369_B">
    <property type="entry name" value="Ribosomal_uL23_B"/>
    <property type="match status" value="1"/>
</dbReference>
<dbReference type="AlphaFoldDB" id="A0A9D9E9V5"/>
<dbReference type="Proteomes" id="UP000823614">
    <property type="component" value="Unassembled WGS sequence"/>
</dbReference>
<evidence type="ECO:0000313" key="8">
    <source>
        <dbReference type="EMBL" id="MBO8441354.1"/>
    </source>
</evidence>
<evidence type="ECO:0000256" key="5">
    <source>
        <dbReference type="ARBA" id="ARBA00023274"/>
    </source>
</evidence>
<dbReference type="GO" id="GO:1990904">
    <property type="term" value="C:ribonucleoprotein complex"/>
    <property type="evidence" value="ECO:0007669"/>
    <property type="project" value="UniProtKB-KW"/>
</dbReference>
<organism evidence="8 9">
    <name type="scientific">Candidatus Gallilactobacillus intestinavium</name>
    <dbReference type="NCBI Taxonomy" id="2840838"/>
    <lineage>
        <taxon>Bacteria</taxon>
        <taxon>Bacillati</taxon>
        <taxon>Bacillota</taxon>
        <taxon>Bacilli</taxon>
        <taxon>Lactobacillales</taxon>
        <taxon>Lactobacillaceae</taxon>
        <taxon>Lactobacillaceae incertae sedis</taxon>
        <taxon>Candidatus Gallilactobacillus</taxon>
    </lineage>
</organism>
<evidence type="ECO:0000256" key="3">
    <source>
        <dbReference type="ARBA" id="ARBA00022884"/>
    </source>
</evidence>
<gene>
    <name evidence="6 8" type="primary">rplW</name>
    <name evidence="8" type="ORF">IAA89_02780</name>
</gene>
<name>A0A9D9E9V5_9LACO</name>
<comment type="similarity">
    <text evidence="1 6 7">Belongs to the universal ribosomal protein uL23 family.</text>
</comment>
<evidence type="ECO:0000256" key="7">
    <source>
        <dbReference type="RuleBase" id="RU003934"/>
    </source>
</evidence>
<dbReference type="PANTHER" id="PTHR11620">
    <property type="entry name" value="60S RIBOSOMAL PROTEIN L23A"/>
    <property type="match status" value="1"/>
</dbReference>
<dbReference type="InterPro" id="IPR012677">
    <property type="entry name" value="Nucleotide-bd_a/b_plait_sf"/>
</dbReference>
<keyword evidence="5 6" id="KW-0687">Ribonucleoprotein</keyword>
<evidence type="ECO:0000256" key="6">
    <source>
        <dbReference type="HAMAP-Rule" id="MF_01369"/>
    </source>
</evidence>
<dbReference type="Gene3D" id="3.30.70.330">
    <property type="match status" value="1"/>
</dbReference>
<evidence type="ECO:0000256" key="2">
    <source>
        <dbReference type="ARBA" id="ARBA00022730"/>
    </source>
</evidence>
<dbReference type="InterPro" id="IPR001014">
    <property type="entry name" value="Ribosomal_uL23_CS"/>
</dbReference>
<protein>
    <recommendedName>
        <fullName evidence="6">Large ribosomal subunit protein uL23</fullName>
    </recommendedName>
</protein>
<dbReference type="PROSITE" id="PS00050">
    <property type="entry name" value="RIBOSOMAL_L23"/>
    <property type="match status" value="1"/>
</dbReference>
<sequence length="95" mass="10973">MDAQDIILRPVVTEASMADVDEKRYTFDVALNATKPEIRKAIEKIFDVQVAKVNVMNVKGKPKRRGRYNGYTSRRRKAIITLTEDSKKIKLFDEE</sequence>